<dbReference type="InterPro" id="IPR011989">
    <property type="entry name" value="ARM-like"/>
</dbReference>
<dbReference type="Proteomes" id="UP000682733">
    <property type="component" value="Unassembled WGS sequence"/>
</dbReference>
<name>A0A8S2HRF2_9BILA</name>
<keyword evidence="1" id="KW-0472">Membrane</keyword>
<sequence>MSSWAVPEKSAAWSRTEFIVTGILSIALVVFGTITLYTMEETLDEIDGKFRSGKHTEAITETQEFIEKIQTEESAKPLLYNAFNHLGRYLNFMGKHVEAVQAWEDGLKVLEDSGLDGDKLIDWINTSIQAARITHRQVKLQFNPEHPLSTSKTASVDVPYAYRLFAAICYHHYHGAPENKAFEELEKRGQTSEGPAREFVGAILMHLIKKHQSVCTIKGAASALAGMKYNELFEVLKNLLRQDIQTFPMHIPDALAKLGDTRAIPLLAQTMNLQHSEGNDDSDSDDIFAFVSTERLVVESCIALATFINDEEAKNALLNGCKHERTREACLAVLYTCTKEKQYLELLEEAVKTGKTFDYYIVHYLRNHAETSEDLVKLLQLNEEIEMAKKVKTDND</sequence>
<proteinExistence type="predicted"/>
<feature type="transmembrane region" description="Helical" evidence="1">
    <location>
        <begin position="18"/>
        <end position="39"/>
    </location>
</feature>
<dbReference type="Proteomes" id="UP000677228">
    <property type="component" value="Unassembled WGS sequence"/>
</dbReference>
<dbReference type="AlphaFoldDB" id="A0A8S2HRF2"/>
<accession>A0A8S2HRF2</accession>
<organism evidence="3 4">
    <name type="scientific">Didymodactylos carnosus</name>
    <dbReference type="NCBI Taxonomy" id="1234261"/>
    <lineage>
        <taxon>Eukaryota</taxon>
        <taxon>Metazoa</taxon>
        <taxon>Spiralia</taxon>
        <taxon>Gnathifera</taxon>
        <taxon>Rotifera</taxon>
        <taxon>Eurotatoria</taxon>
        <taxon>Bdelloidea</taxon>
        <taxon>Philodinida</taxon>
        <taxon>Philodinidae</taxon>
        <taxon>Didymodactylos</taxon>
    </lineage>
</organism>
<evidence type="ECO:0000256" key="1">
    <source>
        <dbReference type="SAM" id="Phobius"/>
    </source>
</evidence>
<evidence type="ECO:0000313" key="2">
    <source>
        <dbReference type="EMBL" id="CAF0894390.1"/>
    </source>
</evidence>
<dbReference type="Gene3D" id="1.25.10.10">
    <property type="entry name" value="Leucine-rich Repeat Variant"/>
    <property type="match status" value="1"/>
</dbReference>
<evidence type="ECO:0000313" key="4">
    <source>
        <dbReference type="Proteomes" id="UP000682733"/>
    </source>
</evidence>
<dbReference type="EMBL" id="CAJOBA010003260">
    <property type="protein sequence ID" value="CAF3676088.1"/>
    <property type="molecule type" value="Genomic_DNA"/>
</dbReference>
<keyword evidence="1" id="KW-1133">Transmembrane helix</keyword>
<gene>
    <name evidence="2" type="ORF">OVA965_LOCUS9293</name>
    <name evidence="3" type="ORF">TMI583_LOCUS9288</name>
</gene>
<evidence type="ECO:0000313" key="3">
    <source>
        <dbReference type="EMBL" id="CAF3676088.1"/>
    </source>
</evidence>
<reference evidence="3" key="1">
    <citation type="submission" date="2021-02" db="EMBL/GenBank/DDBJ databases">
        <authorList>
            <person name="Nowell W R."/>
        </authorList>
    </citation>
    <scope>NUCLEOTIDE SEQUENCE</scope>
</reference>
<keyword evidence="1" id="KW-0812">Transmembrane</keyword>
<protein>
    <submittedName>
        <fullName evidence="3">Uncharacterized protein</fullName>
    </submittedName>
</protein>
<comment type="caution">
    <text evidence="3">The sequence shown here is derived from an EMBL/GenBank/DDBJ whole genome shotgun (WGS) entry which is preliminary data.</text>
</comment>
<dbReference type="EMBL" id="CAJNOK010003260">
    <property type="protein sequence ID" value="CAF0894390.1"/>
    <property type="molecule type" value="Genomic_DNA"/>
</dbReference>